<evidence type="ECO:0000313" key="1">
    <source>
        <dbReference type="EMBL" id="VVQ07377.1"/>
    </source>
</evidence>
<name>A0A5E7U7M6_PSEFL</name>
<organism evidence="1 2">
    <name type="scientific">Pseudomonas fluorescens</name>
    <dbReference type="NCBI Taxonomy" id="294"/>
    <lineage>
        <taxon>Bacteria</taxon>
        <taxon>Pseudomonadati</taxon>
        <taxon>Pseudomonadota</taxon>
        <taxon>Gammaproteobacteria</taxon>
        <taxon>Pseudomonadales</taxon>
        <taxon>Pseudomonadaceae</taxon>
        <taxon>Pseudomonas</taxon>
    </lineage>
</organism>
<reference evidence="1 2" key="1">
    <citation type="submission" date="2019-09" db="EMBL/GenBank/DDBJ databases">
        <authorList>
            <person name="Chandra G."/>
            <person name="Truman W A."/>
        </authorList>
    </citation>
    <scope>NUCLEOTIDE SEQUENCE [LARGE SCALE GENOMIC DNA]</scope>
    <source>
        <strain evidence="1">PS925</strain>
    </source>
</reference>
<protein>
    <submittedName>
        <fullName evidence="1">Uncharacterized protein</fullName>
    </submittedName>
</protein>
<dbReference type="Proteomes" id="UP000412311">
    <property type="component" value="Unassembled WGS sequence"/>
</dbReference>
<dbReference type="Gene3D" id="3.30.2310.20">
    <property type="entry name" value="RelE-like"/>
    <property type="match status" value="1"/>
</dbReference>
<dbReference type="PANTHER" id="PTHR40266">
    <property type="entry name" value="TOXIN HIGB-1"/>
    <property type="match status" value="1"/>
</dbReference>
<dbReference type="InterPro" id="IPR035093">
    <property type="entry name" value="RelE/ParE_toxin_dom_sf"/>
</dbReference>
<proteinExistence type="predicted"/>
<dbReference type="Pfam" id="PF05015">
    <property type="entry name" value="HigB-like_toxin"/>
    <property type="match status" value="1"/>
</dbReference>
<dbReference type="PANTHER" id="PTHR40266:SF2">
    <property type="entry name" value="TOXIN HIGB-1"/>
    <property type="match status" value="1"/>
</dbReference>
<accession>A0A5E7U7M6</accession>
<dbReference type="EMBL" id="CABVJG010000008">
    <property type="protein sequence ID" value="VVQ07377.1"/>
    <property type="molecule type" value="Genomic_DNA"/>
</dbReference>
<evidence type="ECO:0000313" key="2">
    <source>
        <dbReference type="Proteomes" id="UP000412311"/>
    </source>
</evidence>
<dbReference type="InterPro" id="IPR007711">
    <property type="entry name" value="HigB-1"/>
</dbReference>
<dbReference type="SUPFAM" id="SSF143011">
    <property type="entry name" value="RelE-like"/>
    <property type="match status" value="1"/>
</dbReference>
<sequence length="117" mass="13680">MYRLTLELMIKSFQHKSLRGFYETGSTRGIRADHAKRLSRMLQFMDRATIPADLDLPGWRLHPLKGELTEYWSLSVSGNWRVIFRFVGSDIELVDYLDYQEADSCPCTTRHTPVKHC</sequence>
<dbReference type="AlphaFoldDB" id="A0A5E7U7M6"/>
<gene>
    <name evidence="1" type="ORF">PS925_02988</name>
</gene>